<dbReference type="InterPro" id="IPR008972">
    <property type="entry name" value="Cupredoxin"/>
</dbReference>
<protein>
    <recommendedName>
        <fullName evidence="6">Extracellular serine-rich protein</fullName>
    </recommendedName>
</protein>
<proteinExistence type="predicted"/>
<evidence type="ECO:0000313" key="4">
    <source>
        <dbReference type="EMBL" id="KAK7441833.1"/>
    </source>
</evidence>
<evidence type="ECO:0000313" key="5">
    <source>
        <dbReference type="Proteomes" id="UP001498398"/>
    </source>
</evidence>
<accession>A0ABR1IXY7</accession>
<dbReference type="PANTHER" id="PTHR34883:SF15">
    <property type="entry name" value="EXTRACELLULAR SERINE-RICH PROTEIN"/>
    <property type="match status" value="1"/>
</dbReference>
<sequence length="391" mass="40973">MLMNSFLTVVAWVVSSALASTTITVIVGQTGSFYDPPRVDAAVNDTIQFVFVGPSHGVVQASFDNPCVPLSGGFSSGLAGRGQNPGTDTPTPLWNLTVTNASQPIWFYCPATRPSPHCAQGMVGAINSPSQDMYNQFKVAAQATLNNETFPVSVVDSGQGAFATAAPSAISSAINATTTSSSSTSMPTQTNGNDTANVSPNHTGAIAGGATAAGVVVILGALLIFYLLRRNRRPRQTSLTFGYPSPPQTGASEAFSIMKQHEPTTPPSHNQTFYGPRHQNSNFSMTANSFPAEVYSENPPSRPPAPLHPLRPQHSKERLGYTQGAHTGDGSSTLSSGSLNALAHEVAAVLMQKPNLSPKAQERRPGTGDSRTATNVGNDSSLGMLPPYNRS</sequence>
<feature type="compositionally biased region" description="Polar residues" evidence="1">
    <location>
        <begin position="267"/>
        <end position="289"/>
    </location>
</feature>
<feature type="compositionally biased region" description="Pro residues" evidence="1">
    <location>
        <begin position="300"/>
        <end position="309"/>
    </location>
</feature>
<keyword evidence="2" id="KW-1133">Transmembrane helix</keyword>
<feature type="chain" id="PRO_5047521648" description="Extracellular serine-rich protein" evidence="3">
    <location>
        <begin position="20"/>
        <end position="391"/>
    </location>
</feature>
<organism evidence="4 5">
    <name type="scientific">Marasmiellus scandens</name>
    <dbReference type="NCBI Taxonomy" id="2682957"/>
    <lineage>
        <taxon>Eukaryota</taxon>
        <taxon>Fungi</taxon>
        <taxon>Dikarya</taxon>
        <taxon>Basidiomycota</taxon>
        <taxon>Agaricomycotina</taxon>
        <taxon>Agaricomycetes</taxon>
        <taxon>Agaricomycetidae</taxon>
        <taxon>Agaricales</taxon>
        <taxon>Marasmiineae</taxon>
        <taxon>Omphalotaceae</taxon>
        <taxon>Marasmiellus</taxon>
    </lineage>
</organism>
<dbReference type="Proteomes" id="UP001498398">
    <property type="component" value="Unassembled WGS sequence"/>
</dbReference>
<evidence type="ECO:0000256" key="2">
    <source>
        <dbReference type="SAM" id="Phobius"/>
    </source>
</evidence>
<feature type="region of interest" description="Disordered" evidence="1">
    <location>
        <begin position="260"/>
        <end position="313"/>
    </location>
</feature>
<dbReference type="CDD" id="cd00920">
    <property type="entry name" value="Cupredoxin"/>
    <property type="match status" value="1"/>
</dbReference>
<evidence type="ECO:0000256" key="1">
    <source>
        <dbReference type="SAM" id="MobiDB-lite"/>
    </source>
</evidence>
<keyword evidence="2" id="KW-0472">Membrane</keyword>
<keyword evidence="3" id="KW-0732">Signal</keyword>
<feature type="compositionally biased region" description="Polar residues" evidence="1">
    <location>
        <begin position="369"/>
        <end position="381"/>
    </location>
</feature>
<dbReference type="Gene3D" id="2.60.40.420">
    <property type="entry name" value="Cupredoxins - blue copper proteins"/>
    <property type="match status" value="1"/>
</dbReference>
<feature type="transmembrane region" description="Helical" evidence="2">
    <location>
        <begin position="205"/>
        <end position="228"/>
    </location>
</feature>
<evidence type="ECO:0000256" key="3">
    <source>
        <dbReference type="SAM" id="SignalP"/>
    </source>
</evidence>
<gene>
    <name evidence="4" type="ORF">VKT23_016494</name>
</gene>
<dbReference type="EMBL" id="JBANRG010000061">
    <property type="protein sequence ID" value="KAK7441833.1"/>
    <property type="molecule type" value="Genomic_DNA"/>
</dbReference>
<feature type="region of interest" description="Disordered" evidence="1">
    <location>
        <begin position="352"/>
        <end position="391"/>
    </location>
</feature>
<comment type="caution">
    <text evidence="4">The sequence shown here is derived from an EMBL/GenBank/DDBJ whole genome shotgun (WGS) entry which is preliminary data.</text>
</comment>
<keyword evidence="2" id="KW-0812">Transmembrane</keyword>
<dbReference type="SUPFAM" id="SSF49503">
    <property type="entry name" value="Cupredoxins"/>
    <property type="match status" value="1"/>
</dbReference>
<dbReference type="PANTHER" id="PTHR34883">
    <property type="entry name" value="SERINE-RICH PROTEIN, PUTATIVE-RELATED-RELATED"/>
    <property type="match status" value="1"/>
</dbReference>
<name>A0ABR1IXY7_9AGAR</name>
<dbReference type="InterPro" id="IPR052953">
    <property type="entry name" value="Ser-rich/MCO-related"/>
</dbReference>
<evidence type="ECO:0008006" key="6">
    <source>
        <dbReference type="Google" id="ProtNLM"/>
    </source>
</evidence>
<keyword evidence="5" id="KW-1185">Reference proteome</keyword>
<feature type="signal peptide" evidence="3">
    <location>
        <begin position="1"/>
        <end position="19"/>
    </location>
</feature>
<reference evidence="4 5" key="1">
    <citation type="submission" date="2024-01" db="EMBL/GenBank/DDBJ databases">
        <title>A draft genome for the cacao thread blight pathogen Marasmiellus scandens.</title>
        <authorList>
            <person name="Baruah I.K."/>
            <person name="Leung J."/>
            <person name="Bukari Y."/>
            <person name="Amoako-Attah I."/>
            <person name="Meinhardt L.W."/>
            <person name="Bailey B.A."/>
            <person name="Cohen S.P."/>
        </authorList>
    </citation>
    <scope>NUCLEOTIDE SEQUENCE [LARGE SCALE GENOMIC DNA]</scope>
    <source>
        <strain evidence="4 5">GH-19</strain>
    </source>
</reference>